<sequence>MKNILKPYWLLVSVSLPQLLIFVIMGWIFNIINSQLSEESIKLWTLFGALLGVFYISYTVYGIIRLLSKKDLHLKTGIIMFLTYIPYLYLYTMFSNKIIPSSIPDWMLFGISPNMLIVALVMPSMVVAMLICVFWLTPFKFGMLFNKKNLPILVVPAFWFVFFTALVPLLHAPFRSDYDHFTAMAFVIGTVVFLFIIVKLIYNLLSKRPEIWKKVVIPLVTLGPLFGLTLNNEFNIFGDFSNGYFYILAIFTGVLLVLPSSSNKYIRALLYIMKSITFTFSAYFFMIFLPYLPFSLLGLLLCGLGILLLIPVAQAFVHVRSLWDDFKFLAQHFNKTILLIVFICGASLIPALITVTFNNDKGQIDRALKFIYQQNLSVENEIKIDTKALTRSLDFLRENKASTNRSGNVFSNYRTPLISAYYNWYVLENLTLSEDKIKAIERIFLGKKHQNNSEGMMLQNDTGRVQTVFVDKHNVETVFAAKDKFYRSWVHLELKNSNSSEAFNAQFRSTFDLPEDCFITNYYLYVNNNKKYGMIADKRAANWIYDQIVTIRRDPGILSYIDNNTIEFKVFPFNINESRSTGFEVIHKKPIELNIEGQKIKLGSTSNEGGSVSDEGSGSAIDIIDGATIVPYEAKKELIKATRSPFYHFVIDRSLDSKGKGQELVECVQNYIKKNNLDYKNISISALNYNLKKLSADGDWQSGYNKLQAEGGLYLDNALKSIYFENYSSKSHNYPAVIFVSNNISQYSLTGNYDALKYLLPDVKSFYSLTPDGKLFSHALDKKAVTLDMPAGAIVPDEVIPWPGIDDIKAYLSADNSTSIVLNKSDYEINMDKASSYSLGTGFMLKAAAASMFLHPEKTADKTLEIVKASIKSGFMSPLTSYIVLENKAQEKVLLEKQKQILSTKKSLDVGEPTQMSEPSLVVIAIIAAAFVLVVRYRRRVKGMV</sequence>
<accession>A0A0L6JN32</accession>
<dbReference type="Pfam" id="PF08487">
    <property type="entry name" value="VIT"/>
    <property type="match status" value="1"/>
</dbReference>
<keyword evidence="1" id="KW-0472">Membrane</keyword>
<protein>
    <submittedName>
        <fullName evidence="3">Vault protein inter-alpha-trypsin domain-containing protein</fullName>
    </submittedName>
</protein>
<reference evidence="4" key="1">
    <citation type="submission" date="2015-07" db="EMBL/GenBank/DDBJ databases">
        <title>Near-Complete Genome Sequence of the Cellulolytic Bacterium Bacteroides (Pseudobacteroides) cellulosolvens ATCC 35603.</title>
        <authorList>
            <person name="Dassa B."/>
            <person name="Utturkar S.M."/>
            <person name="Klingeman D.M."/>
            <person name="Hurt R.A."/>
            <person name="Keller M."/>
            <person name="Xu J."/>
            <person name="Reddy Y.H.K."/>
            <person name="Borovok I."/>
            <person name="Grinberg I.R."/>
            <person name="Lamed R."/>
            <person name="Zhivin O."/>
            <person name="Bayer E.A."/>
            <person name="Brown S.D."/>
        </authorList>
    </citation>
    <scope>NUCLEOTIDE SEQUENCE [LARGE SCALE GENOMIC DNA]</scope>
    <source>
        <strain evidence="4">DSM 2933</strain>
    </source>
</reference>
<evidence type="ECO:0000259" key="2">
    <source>
        <dbReference type="PROSITE" id="PS51468"/>
    </source>
</evidence>
<feature type="transmembrane region" description="Helical" evidence="1">
    <location>
        <begin position="920"/>
        <end position="937"/>
    </location>
</feature>
<feature type="transmembrane region" description="Helical" evidence="1">
    <location>
        <begin position="268"/>
        <end position="288"/>
    </location>
</feature>
<feature type="transmembrane region" description="Helical" evidence="1">
    <location>
        <begin position="181"/>
        <end position="202"/>
    </location>
</feature>
<feature type="transmembrane region" description="Helical" evidence="1">
    <location>
        <begin position="214"/>
        <end position="231"/>
    </location>
</feature>
<feature type="transmembrane region" description="Helical" evidence="1">
    <location>
        <begin position="7"/>
        <end position="29"/>
    </location>
</feature>
<feature type="domain" description="VIT" evidence="2">
    <location>
        <begin position="456"/>
        <end position="587"/>
    </location>
</feature>
<dbReference type="InterPro" id="IPR027550">
    <property type="entry name" value="MSEP-CTERM"/>
</dbReference>
<comment type="caution">
    <text evidence="3">The sequence shown here is derived from an EMBL/GenBank/DDBJ whole genome shotgun (WGS) entry which is preliminary data.</text>
</comment>
<evidence type="ECO:0000313" key="3">
    <source>
        <dbReference type="EMBL" id="KNY27201.1"/>
    </source>
</evidence>
<evidence type="ECO:0000256" key="1">
    <source>
        <dbReference type="SAM" id="Phobius"/>
    </source>
</evidence>
<organism evidence="3 4">
    <name type="scientific">Pseudobacteroides cellulosolvens ATCC 35603 = DSM 2933</name>
    <dbReference type="NCBI Taxonomy" id="398512"/>
    <lineage>
        <taxon>Bacteria</taxon>
        <taxon>Bacillati</taxon>
        <taxon>Bacillota</taxon>
        <taxon>Clostridia</taxon>
        <taxon>Eubacteriales</taxon>
        <taxon>Oscillospiraceae</taxon>
        <taxon>Pseudobacteroides</taxon>
    </lineage>
</organism>
<feature type="transmembrane region" description="Helical" evidence="1">
    <location>
        <begin position="337"/>
        <end position="357"/>
    </location>
</feature>
<dbReference type="NCBIfam" id="TIGR04286">
    <property type="entry name" value="MSEP-CTERM"/>
    <property type="match status" value="1"/>
</dbReference>
<feature type="transmembrane region" description="Helical" evidence="1">
    <location>
        <begin position="149"/>
        <end position="169"/>
    </location>
</feature>
<keyword evidence="1" id="KW-0812">Transmembrane</keyword>
<dbReference type="STRING" id="398512.Bccel_2469"/>
<gene>
    <name evidence="3" type="ORF">Bccel_2469</name>
</gene>
<dbReference type="Proteomes" id="UP000036923">
    <property type="component" value="Unassembled WGS sequence"/>
</dbReference>
<name>A0A0L6JN32_9FIRM</name>
<feature type="transmembrane region" description="Helical" evidence="1">
    <location>
        <begin position="114"/>
        <end position="137"/>
    </location>
</feature>
<keyword evidence="1" id="KW-1133">Transmembrane helix</keyword>
<dbReference type="EMBL" id="LGTC01000001">
    <property type="protein sequence ID" value="KNY27201.1"/>
    <property type="molecule type" value="Genomic_DNA"/>
</dbReference>
<proteinExistence type="predicted"/>
<keyword evidence="4" id="KW-1185">Reference proteome</keyword>
<evidence type="ECO:0000313" key="4">
    <source>
        <dbReference type="Proteomes" id="UP000036923"/>
    </source>
</evidence>
<dbReference type="eggNOG" id="ENOG5032BYU">
    <property type="taxonomic scope" value="Bacteria"/>
</dbReference>
<dbReference type="RefSeq" id="WP_036944503.1">
    <property type="nucleotide sequence ID" value="NZ_JQKC01000029.1"/>
</dbReference>
<dbReference type="OrthoDB" id="1801976at2"/>
<dbReference type="InterPro" id="IPR013694">
    <property type="entry name" value="VIT"/>
</dbReference>
<dbReference type="PATRIC" id="fig|398512.5.peg.2574"/>
<feature type="transmembrane region" description="Helical" evidence="1">
    <location>
        <begin position="294"/>
        <end position="317"/>
    </location>
</feature>
<feature type="transmembrane region" description="Helical" evidence="1">
    <location>
        <begin position="41"/>
        <end position="64"/>
    </location>
</feature>
<feature type="transmembrane region" description="Helical" evidence="1">
    <location>
        <begin position="243"/>
        <end position="261"/>
    </location>
</feature>
<dbReference type="PROSITE" id="PS51468">
    <property type="entry name" value="VIT"/>
    <property type="match status" value="1"/>
</dbReference>
<dbReference type="AlphaFoldDB" id="A0A0L6JN32"/>
<feature type="transmembrane region" description="Helical" evidence="1">
    <location>
        <begin position="76"/>
        <end position="94"/>
    </location>
</feature>